<feature type="region of interest" description="Disordered" evidence="1">
    <location>
        <begin position="1"/>
        <end position="101"/>
    </location>
</feature>
<protein>
    <submittedName>
        <fullName evidence="2">Uncharacterized protein</fullName>
    </submittedName>
</protein>
<gene>
    <name evidence="2" type="ORF">AKAME5_001854800</name>
</gene>
<organism evidence="2 3">
    <name type="scientific">Lates japonicus</name>
    <name type="common">Japanese lates</name>
    <dbReference type="NCBI Taxonomy" id="270547"/>
    <lineage>
        <taxon>Eukaryota</taxon>
        <taxon>Metazoa</taxon>
        <taxon>Chordata</taxon>
        <taxon>Craniata</taxon>
        <taxon>Vertebrata</taxon>
        <taxon>Euteleostomi</taxon>
        <taxon>Actinopterygii</taxon>
        <taxon>Neopterygii</taxon>
        <taxon>Teleostei</taxon>
        <taxon>Neoteleostei</taxon>
        <taxon>Acanthomorphata</taxon>
        <taxon>Carangaria</taxon>
        <taxon>Carangaria incertae sedis</taxon>
        <taxon>Centropomidae</taxon>
        <taxon>Lates</taxon>
    </lineage>
</organism>
<dbReference type="Proteomes" id="UP001279410">
    <property type="component" value="Unassembled WGS sequence"/>
</dbReference>
<dbReference type="EMBL" id="BRZM01000105">
    <property type="protein sequence ID" value="GLD67186.1"/>
    <property type="molecule type" value="Genomic_DNA"/>
</dbReference>
<keyword evidence="3" id="KW-1185">Reference proteome</keyword>
<reference evidence="2" key="1">
    <citation type="submission" date="2022-08" db="EMBL/GenBank/DDBJ databases">
        <title>Genome sequencing of akame (Lates japonicus).</title>
        <authorList>
            <person name="Hashiguchi Y."/>
            <person name="Takahashi H."/>
        </authorList>
    </citation>
    <scope>NUCLEOTIDE SEQUENCE</scope>
    <source>
        <strain evidence="2">Kochi</strain>
    </source>
</reference>
<feature type="compositionally biased region" description="Polar residues" evidence="1">
    <location>
        <begin position="35"/>
        <end position="77"/>
    </location>
</feature>
<evidence type="ECO:0000256" key="1">
    <source>
        <dbReference type="SAM" id="MobiDB-lite"/>
    </source>
</evidence>
<dbReference type="AlphaFoldDB" id="A0AAD3RG70"/>
<name>A0AAD3RG70_LATJO</name>
<comment type="caution">
    <text evidence="2">The sequence shown here is derived from an EMBL/GenBank/DDBJ whole genome shotgun (WGS) entry which is preliminary data.</text>
</comment>
<evidence type="ECO:0000313" key="3">
    <source>
        <dbReference type="Proteomes" id="UP001279410"/>
    </source>
</evidence>
<evidence type="ECO:0000313" key="2">
    <source>
        <dbReference type="EMBL" id="GLD67186.1"/>
    </source>
</evidence>
<proteinExistence type="predicted"/>
<accession>A0AAD3RG70</accession>
<sequence>MGSKSSAELAALKLEPDFDGSPQIHPPNPPPYDSATPSKRGQADPSTMPQQKPSSETAQPSMSATPQNSTSEPSSPTAHRLRHTPYTPMTNYSLKKRRKKR</sequence>